<organism evidence="7 8">
    <name type="scientific">Daphnia sinensis</name>
    <dbReference type="NCBI Taxonomy" id="1820382"/>
    <lineage>
        <taxon>Eukaryota</taxon>
        <taxon>Metazoa</taxon>
        <taxon>Ecdysozoa</taxon>
        <taxon>Arthropoda</taxon>
        <taxon>Crustacea</taxon>
        <taxon>Branchiopoda</taxon>
        <taxon>Diplostraca</taxon>
        <taxon>Cladocera</taxon>
        <taxon>Anomopoda</taxon>
        <taxon>Daphniidae</taxon>
        <taxon>Daphnia</taxon>
        <taxon>Daphnia similis group</taxon>
    </lineage>
</organism>
<dbReference type="Proteomes" id="UP000820818">
    <property type="component" value="Unassembled WGS sequence"/>
</dbReference>
<evidence type="ECO:0000313" key="5">
    <source>
        <dbReference type="EMBL" id="KAI9551182.1"/>
    </source>
</evidence>
<feature type="compositionally biased region" description="Basic and acidic residues" evidence="1">
    <location>
        <begin position="77"/>
        <end position="87"/>
    </location>
</feature>
<feature type="region of interest" description="Disordered" evidence="1">
    <location>
        <begin position="63"/>
        <end position="87"/>
    </location>
</feature>
<comment type="caution">
    <text evidence="7">The sequence shown here is derived from an EMBL/GenBank/DDBJ whole genome shotgun (WGS) entry which is preliminary data.</text>
</comment>
<proteinExistence type="predicted"/>
<reference evidence="7" key="1">
    <citation type="submission" date="2022-05" db="EMBL/GenBank/DDBJ databases">
        <title>A multi-omics perspective on studying reproductive biology in Daphnia sinensis.</title>
        <authorList>
            <person name="Jia J."/>
        </authorList>
    </citation>
    <scope>NUCLEOTIDE SEQUENCE</scope>
    <source>
        <strain evidence="7">WSL</strain>
    </source>
</reference>
<evidence type="ECO:0000256" key="1">
    <source>
        <dbReference type="SAM" id="MobiDB-lite"/>
    </source>
</evidence>
<keyword evidence="8" id="KW-1185">Reference proteome</keyword>
<evidence type="ECO:0000313" key="8">
    <source>
        <dbReference type="Proteomes" id="UP000820818"/>
    </source>
</evidence>
<dbReference type="EMBL" id="WJBH02000021">
    <property type="protein sequence ID" value="KAI9551283.1"/>
    <property type="molecule type" value="Genomic_DNA"/>
</dbReference>
<evidence type="ECO:0000313" key="2">
    <source>
        <dbReference type="EMBL" id="KAI9551103.1"/>
    </source>
</evidence>
<evidence type="ECO:0000313" key="3">
    <source>
        <dbReference type="EMBL" id="KAI9551123.1"/>
    </source>
</evidence>
<evidence type="ECO:0000313" key="7">
    <source>
        <dbReference type="EMBL" id="KAI9551301.1"/>
    </source>
</evidence>
<evidence type="ECO:0000313" key="6">
    <source>
        <dbReference type="EMBL" id="KAI9551283.1"/>
    </source>
</evidence>
<sequence length="185" mass="21466">MKLNEAEGKDCRGECASELDLSEEVITSGPEEQQEKKQKRFFTYPSDWDRHDHELVAFVIDTSNPQNFDPSKFDFTSSEKHEPSEKERRADVDLFYRKLVNGEKKPRVGRNGSLYCMPCFFFGEERKSSVAGKEGFRDWKNASKAISDHERSSDHSYAISTFVNRRESQGKIDADFIRQARIHQD</sequence>
<gene>
    <name evidence="2" type="ORF">GHT06_001937</name>
    <name evidence="6" type="ORF">GHT06_002309</name>
    <name evidence="7" type="ORF">GHT06_003112</name>
    <name evidence="3" type="ORF">GHT06_004052</name>
    <name evidence="4" type="ORF">GHT06_004438</name>
    <name evidence="5" type="ORF">GHT06_005355</name>
</gene>
<dbReference type="EMBL" id="WJBH02000019">
    <property type="protein sequence ID" value="KAI9551301.1"/>
    <property type="molecule type" value="Genomic_DNA"/>
</dbReference>
<dbReference type="AlphaFoldDB" id="A0AAD5KFZ1"/>
<protein>
    <submittedName>
        <fullName evidence="7">Zinc finger MYM-type protein 1-like</fullName>
    </submittedName>
</protein>
<evidence type="ECO:0000313" key="4">
    <source>
        <dbReference type="EMBL" id="KAI9551135.1"/>
    </source>
</evidence>
<dbReference type="EMBL" id="WJBH02000047">
    <property type="protein sequence ID" value="KAI9551123.1"/>
    <property type="molecule type" value="Genomic_DNA"/>
</dbReference>
<dbReference type="EMBL" id="WJBH02000050">
    <property type="protein sequence ID" value="KAI9551103.1"/>
    <property type="molecule type" value="Genomic_DNA"/>
</dbReference>
<dbReference type="EMBL" id="WJBH02000045">
    <property type="protein sequence ID" value="KAI9551135.1"/>
    <property type="molecule type" value="Genomic_DNA"/>
</dbReference>
<accession>A0AAD5KFZ1</accession>
<dbReference type="EMBL" id="WJBH02000035">
    <property type="protein sequence ID" value="KAI9551182.1"/>
    <property type="molecule type" value="Genomic_DNA"/>
</dbReference>
<name>A0AAD5KFZ1_9CRUS</name>